<geneLocation type="plasmid" evidence="1 2">
    <name>pGXY010</name>
</geneLocation>
<keyword evidence="1" id="KW-0614">Plasmid</keyword>
<proteinExistence type="predicted"/>
<dbReference type="HOGENOM" id="CLU_2287795_0_0_5"/>
<dbReference type="Proteomes" id="UP000009044">
    <property type="component" value="Plasmid pGXY010"/>
</dbReference>
<dbReference type="PATRIC" id="fig|634177.7.peg.3259"/>
<dbReference type="AlphaFoldDB" id="G2I855"/>
<gene>
    <name evidence="1" type="ordered locus">GLX_29440</name>
</gene>
<dbReference type="EMBL" id="AP012160">
    <property type="protein sequence ID" value="BAK86098.1"/>
    <property type="molecule type" value="Genomic_DNA"/>
</dbReference>
<reference evidence="1 2" key="1">
    <citation type="journal article" date="2011" name="J. Bacteriol.">
        <title>Complete genome sequence of NBRC 3288, a unique cellulose-nonproducing strain of Gluconacetobacter xylinus isolated from vinegar.</title>
        <authorList>
            <person name="Ogino H."/>
            <person name="Azuma Y."/>
            <person name="Hosoyama A."/>
            <person name="Nakazawa H."/>
            <person name="Matsutani M."/>
            <person name="Hasegawa A."/>
            <person name="Otsuyama K."/>
            <person name="Matsushita K."/>
            <person name="Fujita N."/>
            <person name="Shirai M."/>
        </authorList>
    </citation>
    <scope>NUCLEOTIDE SEQUENCE [LARGE SCALE GENOMIC DNA]</scope>
    <source>
        <strain evidence="2">NBRC 3288 / BCRC 11682 / LMG 1693</strain>
        <plasmid evidence="1 2">pGXY010</plasmid>
    </source>
</reference>
<name>G2I855_KOMMN</name>
<accession>G2I855</accession>
<evidence type="ECO:0000313" key="2">
    <source>
        <dbReference type="Proteomes" id="UP000009044"/>
    </source>
</evidence>
<evidence type="ECO:0000313" key="1">
    <source>
        <dbReference type="EMBL" id="BAK86098.1"/>
    </source>
</evidence>
<sequence>MPAAQIGRRSARLMLLQDPDDLLLRETCFLHRLSPMDRPYFKSRAFQGAGSRAAKERIAPLFTQKRVAMSMCAFLYVLIGNEPRKIGWMHAEAAGYLDPWR</sequence>
<dbReference type="eggNOG" id="COG5659">
    <property type="taxonomic scope" value="Bacteria"/>
</dbReference>
<organism evidence="1 2">
    <name type="scientific">Komagataeibacter medellinensis (strain NBRC 3288 / BCRC 11682 / LMG 1693 / Kondo 51)</name>
    <name type="common">Gluconacetobacter medellinensis</name>
    <dbReference type="NCBI Taxonomy" id="634177"/>
    <lineage>
        <taxon>Bacteria</taxon>
        <taxon>Pseudomonadati</taxon>
        <taxon>Pseudomonadota</taxon>
        <taxon>Alphaproteobacteria</taxon>
        <taxon>Acetobacterales</taxon>
        <taxon>Acetobacteraceae</taxon>
        <taxon>Komagataeibacter</taxon>
    </lineage>
</organism>
<protein>
    <submittedName>
        <fullName evidence="1">Transposase</fullName>
    </submittedName>
</protein>
<dbReference type="KEGG" id="gxy:GLX_29440"/>